<protein>
    <submittedName>
        <fullName evidence="3">Uncharacterized protein</fullName>
    </submittedName>
</protein>
<keyword evidence="2" id="KW-1133">Transmembrane helix</keyword>
<feature type="transmembrane region" description="Helical" evidence="2">
    <location>
        <begin position="92"/>
        <end position="108"/>
    </location>
</feature>
<comment type="caution">
    <text evidence="3">The sequence shown here is derived from an EMBL/GenBank/DDBJ whole genome shotgun (WGS) entry which is preliminary data.</text>
</comment>
<keyword evidence="4" id="KW-1185">Reference proteome</keyword>
<feature type="transmembrane region" description="Helical" evidence="2">
    <location>
        <begin position="36"/>
        <end position="57"/>
    </location>
</feature>
<evidence type="ECO:0000313" key="3">
    <source>
        <dbReference type="EMBL" id="GLC83629.1"/>
    </source>
</evidence>
<dbReference type="RefSeq" id="WP_285630125.1">
    <property type="nucleotide sequence ID" value="NZ_BAAAUK010000001.1"/>
</dbReference>
<organism evidence="3 4">
    <name type="scientific">Microbacterium arabinogalactanolyticum</name>
    <dbReference type="NCBI Taxonomy" id="69365"/>
    <lineage>
        <taxon>Bacteria</taxon>
        <taxon>Bacillati</taxon>
        <taxon>Actinomycetota</taxon>
        <taxon>Actinomycetes</taxon>
        <taxon>Micrococcales</taxon>
        <taxon>Microbacteriaceae</taxon>
        <taxon>Microbacterium</taxon>
    </lineage>
</organism>
<sequence length="156" mass="16838">MLLSDELAESSETAMTDAPHAPAESGFRHWRRQRPLIGGVLLVVSGIEMFFSGQLDFGELHIQLGIEGLQATIIPILLVLLGVLAVLMPAHHVFYGVIALAVALYSLVGVNLGGFVVGMLLGCIGGILIVAWMPGRLTRRERRAARRDGQVEEQDA</sequence>
<feature type="transmembrane region" description="Helical" evidence="2">
    <location>
        <begin position="69"/>
        <end position="87"/>
    </location>
</feature>
<dbReference type="EMBL" id="BRZC01000002">
    <property type="protein sequence ID" value="GLC83629.1"/>
    <property type="molecule type" value="Genomic_DNA"/>
</dbReference>
<proteinExistence type="predicted"/>
<name>A0ABQ5NCX4_9MICO</name>
<keyword evidence="2" id="KW-0812">Transmembrane</keyword>
<dbReference type="Proteomes" id="UP001165068">
    <property type="component" value="Unassembled WGS sequence"/>
</dbReference>
<feature type="region of interest" description="Disordered" evidence="1">
    <location>
        <begin position="1"/>
        <end position="26"/>
    </location>
</feature>
<dbReference type="Pfam" id="PF19609">
    <property type="entry name" value="DUF6114"/>
    <property type="match status" value="1"/>
</dbReference>
<gene>
    <name evidence="3" type="ORF">MIAR_02170</name>
</gene>
<keyword evidence="2" id="KW-0472">Membrane</keyword>
<accession>A0ABQ5NCX4</accession>
<evidence type="ECO:0000256" key="2">
    <source>
        <dbReference type="SAM" id="Phobius"/>
    </source>
</evidence>
<dbReference type="InterPro" id="IPR046096">
    <property type="entry name" value="DUF6114"/>
</dbReference>
<evidence type="ECO:0000256" key="1">
    <source>
        <dbReference type="SAM" id="MobiDB-lite"/>
    </source>
</evidence>
<feature type="transmembrane region" description="Helical" evidence="2">
    <location>
        <begin position="114"/>
        <end position="133"/>
    </location>
</feature>
<reference evidence="3" key="1">
    <citation type="submission" date="2022-08" db="EMBL/GenBank/DDBJ databases">
        <title>Draft genome sequence of Microbacterium arabinogalactanolyticum JCM 9171.</title>
        <authorList>
            <person name="Fujita K."/>
            <person name="Ishiwata A."/>
            <person name="Fushinobu S."/>
        </authorList>
    </citation>
    <scope>NUCLEOTIDE SEQUENCE</scope>
    <source>
        <strain evidence="3">JCM 9171</strain>
    </source>
</reference>
<evidence type="ECO:0000313" key="4">
    <source>
        <dbReference type="Proteomes" id="UP001165068"/>
    </source>
</evidence>